<keyword evidence="2" id="KW-1185">Reference proteome</keyword>
<sequence length="88" mass="10437">MEHNQSAVDYQFLLTDVHNLHFQTHFTVGLNTAEKKAVLLTTERKQRKDGSLKYAERDVAQYFNDFAMNRRCQRVKNEEKEIVFEEVS</sequence>
<accession>A0AAV4MFL8</accession>
<dbReference type="Proteomes" id="UP001054837">
    <property type="component" value="Unassembled WGS sequence"/>
</dbReference>
<reference evidence="1 2" key="1">
    <citation type="submission" date="2021-06" db="EMBL/GenBank/DDBJ databases">
        <title>Caerostris darwini draft genome.</title>
        <authorList>
            <person name="Kono N."/>
            <person name="Arakawa K."/>
        </authorList>
    </citation>
    <scope>NUCLEOTIDE SEQUENCE [LARGE SCALE GENOMIC DNA]</scope>
</reference>
<proteinExistence type="predicted"/>
<dbReference type="AlphaFoldDB" id="A0AAV4MFL8"/>
<evidence type="ECO:0000313" key="1">
    <source>
        <dbReference type="EMBL" id="GIX69614.1"/>
    </source>
</evidence>
<comment type="caution">
    <text evidence="1">The sequence shown here is derived from an EMBL/GenBank/DDBJ whole genome shotgun (WGS) entry which is preliminary data.</text>
</comment>
<protein>
    <submittedName>
        <fullName evidence="1">Uncharacterized protein</fullName>
    </submittedName>
</protein>
<dbReference type="EMBL" id="BPLQ01000287">
    <property type="protein sequence ID" value="GIX69614.1"/>
    <property type="molecule type" value="Genomic_DNA"/>
</dbReference>
<gene>
    <name evidence="1" type="ORF">CDAR_305451</name>
</gene>
<name>A0AAV4MFL8_9ARAC</name>
<evidence type="ECO:0000313" key="2">
    <source>
        <dbReference type="Proteomes" id="UP001054837"/>
    </source>
</evidence>
<organism evidence="1 2">
    <name type="scientific">Caerostris darwini</name>
    <dbReference type="NCBI Taxonomy" id="1538125"/>
    <lineage>
        <taxon>Eukaryota</taxon>
        <taxon>Metazoa</taxon>
        <taxon>Ecdysozoa</taxon>
        <taxon>Arthropoda</taxon>
        <taxon>Chelicerata</taxon>
        <taxon>Arachnida</taxon>
        <taxon>Araneae</taxon>
        <taxon>Araneomorphae</taxon>
        <taxon>Entelegynae</taxon>
        <taxon>Araneoidea</taxon>
        <taxon>Araneidae</taxon>
        <taxon>Caerostris</taxon>
    </lineage>
</organism>